<keyword evidence="5" id="KW-0067">ATP-binding</keyword>
<evidence type="ECO:0000259" key="8">
    <source>
        <dbReference type="PROSITE" id="PS50011"/>
    </source>
</evidence>
<dbReference type="SUPFAM" id="SSF56112">
    <property type="entry name" value="Protein kinase-like (PK-like)"/>
    <property type="match status" value="1"/>
</dbReference>
<feature type="region of interest" description="Disordered" evidence="6">
    <location>
        <begin position="475"/>
        <end position="530"/>
    </location>
</feature>
<evidence type="ECO:0000256" key="4">
    <source>
        <dbReference type="ARBA" id="ARBA00022777"/>
    </source>
</evidence>
<dbReference type="InterPro" id="IPR000719">
    <property type="entry name" value="Prot_kinase_dom"/>
</dbReference>
<reference evidence="9 10" key="1">
    <citation type="submission" date="2020-02" db="EMBL/GenBank/DDBJ databases">
        <title>Acidophilic actinobacteria isolated from forest soil.</title>
        <authorList>
            <person name="Golinska P."/>
        </authorList>
    </citation>
    <scope>NUCLEOTIDE SEQUENCE [LARGE SCALE GENOMIC DNA]</scope>
    <source>
        <strain evidence="9 10">NL8</strain>
    </source>
</reference>
<sequence>GGGGRSAGGGSAGDGNGDGGGGDQHGEGGSRGATGSGGAALIAPVVAADPEAELPWLASEYVPGPSITDALLDFGPFSPAGLHTLTHGLALALAEVHAAGVVHRDVKPSNVLVAPDGPRLIDFGVARAVDDVPLTRAGALIGSPGFLSPEQAVGEPTSFASDVFAMATVVAYAARGQSPFGAGDGPALLYRVVHEPPKLDGLPDDLVEILTACLAKDPAERPSAPEIADRVAPAADWLSQAVLGDIARREAELAAWLEVTAADPLWVPTTSAAQTTAFDSVADSALDIANAVAAQPSHIGARRRRPRNAESRPQTEVRTEARTEAQSALSQAASYELRRPTPPLGSPADGIREPGLARGSAEQPAASGTPPQAEPARTPPELPHYSPKQPDITDAEHHRPGPGSAYTAVLLDPESEPSAAEPSKPSTTEPPDIPPLTTQHRAPRRRFPIYAALGAFLGGAVAATLLLLPHTGHSAPPRPLSPATSVSTASTASTAKPRAKPKAASPSPSSGGRSGRESTPRTTSASESRR</sequence>
<gene>
    <name evidence="9" type="ORF">KGQ19_47725</name>
</gene>
<dbReference type="InterPro" id="IPR050660">
    <property type="entry name" value="NEK_Ser/Thr_kinase"/>
</dbReference>
<evidence type="ECO:0000313" key="9">
    <source>
        <dbReference type="EMBL" id="MBS2554570.1"/>
    </source>
</evidence>
<evidence type="ECO:0000256" key="1">
    <source>
        <dbReference type="ARBA" id="ARBA00012513"/>
    </source>
</evidence>
<evidence type="ECO:0000256" key="2">
    <source>
        <dbReference type="ARBA" id="ARBA00022679"/>
    </source>
</evidence>
<dbReference type="PROSITE" id="PS00108">
    <property type="entry name" value="PROTEIN_KINASE_ST"/>
    <property type="match status" value="1"/>
</dbReference>
<feature type="domain" description="Protein kinase" evidence="8">
    <location>
        <begin position="1"/>
        <end position="238"/>
    </location>
</feature>
<keyword evidence="7" id="KW-0472">Membrane</keyword>
<proteinExistence type="predicted"/>
<dbReference type="Gene3D" id="1.10.510.10">
    <property type="entry name" value="Transferase(Phosphotransferase) domain 1"/>
    <property type="match status" value="1"/>
</dbReference>
<dbReference type="CDD" id="cd14014">
    <property type="entry name" value="STKc_PknB_like"/>
    <property type="match status" value="1"/>
</dbReference>
<dbReference type="GO" id="GO:0016301">
    <property type="term" value="F:kinase activity"/>
    <property type="evidence" value="ECO:0007669"/>
    <property type="project" value="UniProtKB-KW"/>
</dbReference>
<feature type="region of interest" description="Disordered" evidence="6">
    <location>
        <begin position="1"/>
        <end position="36"/>
    </location>
</feature>
<evidence type="ECO:0000256" key="6">
    <source>
        <dbReference type="SAM" id="MobiDB-lite"/>
    </source>
</evidence>
<organism evidence="9 10">
    <name type="scientific">Catenulispora pinistramenti</name>
    <dbReference type="NCBI Taxonomy" id="2705254"/>
    <lineage>
        <taxon>Bacteria</taxon>
        <taxon>Bacillati</taxon>
        <taxon>Actinomycetota</taxon>
        <taxon>Actinomycetes</taxon>
        <taxon>Catenulisporales</taxon>
        <taxon>Catenulisporaceae</taxon>
        <taxon>Catenulispora</taxon>
    </lineage>
</organism>
<feature type="compositionally biased region" description="Low complexity" evidence="6">
    <location>
        <begin position="483"/>
        <end position="511"/>
    </location>
</feature>
<dbReference type="Pfam" id="PF00069">
    <property type="entry name" value="Pkinase"/>
    <property type="match status" value="1"/>
</dbReference>
<dbReference type="RefSeq" id="WP_212022157.1">
    <property type="nucleotide sequence ID" value="NZ_JAAFYZ010000404.1"/>
</dbReference>
<dbReference type="InterPro" id="IPR011009">
    <property type="entry name" value="Kinase-like_dom_sf"/>
</dbReference>
<evidence type="ECO:0000256" key="5">
    <source>
        <dbReference type="ARBA" id="ARBA00022840"/>
    </source>
</evidence>
<dbReference type="InterPro" id="IPR008271">
    <property type="entry name" value="Ser/Thr_kinase_AS"/>
</dbReference>
<accession>A0ABS5L878</accession>
<dbReference type="EMBL" id="JAAFYZ010000404">
    <property type="protein sequence ID" value="MBS2554570.1"/>
    <property type="molecule type" value="Genomic_DNA"/>
</dbReference>
<feature type="region of interest" description="Disordered" evidence="6">
    <location>
        <begin position="296"/>
        <end position="444"/>
    </location>
</feature>
<evidence type="ECO:0000313" key="10">
    <source>
        <dbReference type="Proteomes" id="UP000730482"/>
    </source>
</evidence>
<name>A0ABS5L878_9ACTN</name>
<evidence type="ECO:0000256" key="3">
    <source>
        <dbReference type="ARBA" id="ARBA00022741"/>
    </source>
</evidence>
<evidence type="ECO:0000256" key="7">
    <source>
        <dbReference type="SAM" id="Phobius"/>
    </source>
</evidence>
<feature type="compositionally biased region" description="Polar residues" evidence="6">
    <location>
        <begin position="324"/>
        <end position="333"/>
    </location>
</feature>
<feature type="transmembrane region" description="Helical" evidence="7">
    <location>
        <begin position="447"/>
        <end position="468"/>
    </location>
</feature>
<feature type="compositionally biased region" description="Basic and acidic residues" evidence="6">
    <location>
        <begin position="307"/>
        <end position="323"/>
    </location>
</feature>
<keyword evidence="10" id="KW-1185">Reference proteome</keyword>
<keyword evidence="4 9" id="KW-0418">Kinase</keyword>
<dbReference type="SMART" id="SM00220">
    <property type="entry name" value="S_TKc"/>
    <property type="match status" value="1"/>
</dbReference>
<dbReference type="EC" id="2.7.11.1" evidence="1"/>
<keyword evidence="3" id="KW-0547">Nucleotide-binding</keyword>
<dbReference type="PANTHER" id="PTHR43671">
    <property type="entry name" value="SERINE/THREONINE-PROTEIN KINASE NEK"/>
    <property type="match status" value="1"/>
</dbReference>
<keyword evidence="2" id="KW-0808">Transferase</keyword>
<comment type="caution">
    <text evidence="9">The sequence shown here is derived from an EMBL/GenBank/DDBJ whole genome shotgun (WGS) entry which is preliminary data.</text>
</comment>
<dbReference type="PROSITE" id="PS50011">
    <property type="entry name" value="PROTEIN_KINASE_DOM"/>
    <property type="match status" value="1"/>
</dbReference>
<feature type="non-terminal residue" evidence="9">
    <location>
        <position position="1"/>
    </location>
</feature>
<feature type="compositionally biased region" description="Low complexity" evidence="6">
    <location>
        <begin position="416"/>
        <end position="426"/>
    </location>
</feature>
<dbReference type="PANTHER" id="PTHR43671:SF13">
    <property type="entry name" value="SERINE_THREONINE-PROTEIN KINASE NEK2"/>
    <property type="match status" value="1"/>
</dbReference>
<keyword evidence="7" id="KW-0812">Transmembrane</keyword>
<keyword evidence="7" id="KW-1133">Transmembrane helix</keyword>
<dbReference type="Proteomes" id="UP000730482">
    <property type="component" value="Unassembled WGS sequence"/>
</dbReference>
<protein>
    <recommendedName>
        <fullName evidence="1">non-specific serine/threonine protein kinase</fullName>
        <ecNumber evidence="1">2.7.11.1</ecNumber>
    </recommendedName>
</protein>